<evidence type="ECO:0000313" key="1">
    <source>
        <dbReference type="EMBL" id="ONN28055.1"/>
    </source>
</evidence>
<dbReference type="EMBL" id="LBFC01000002">
    <property type="protein sequence ID" value="ONN28055.1"/>
    <property type="molecule type" value="Genomic_DNA"/>
</dbReference>
<evidence type="ECO:0000313" key="2">
    <source>
        <dbReference type="Proteomes" id="UP000242616"/>
    </source>
</evidence>
<organism evidence="1 2">
    <name type="scientific">Thermosipho affectus</name>
    <dbReference type="NCBI Taxonomy" id="660294"/>
    <lineage>
        <taxon>Bacteria</taxon>
        <taxon>Thermotogati</taxon>
        <taxon>Thermotogota</taxon>
        <taxon>Thermotogae</taxon>
        <taxon>Thermotogales</taxon>
        <taxon>Fervidobacteriaceae</taxon>
        <taxon>Thermosipho</taxon>
    </lineage>
</organism>
<dbReference type="Gene3D" id="3.30.450.40">
    <property type="match status" value="1"/>
</dbReference>
<name>A0ABX3IJQ3_9BACT</name>
<keyword evidence="2" id="KW-1185">Reference proteome</keyword>
<dbReference type="Proteomes" id="UP000242616">
    <property type="component" value="Unassembled WGS sequence"/>
</dbReference>
<comment type="caution">
    <text evidence="1">The sequence shown here is derived from an EMBL/GenBank/DDBJ whole genome shotgun (WGS) entry which is preliminary data.</text>
</comment>
<gene>
    <name evidence="1" type="ORF">XJ44_00485</name>
</gene>
<dbReference type="SUPFAM" id="SSF55781">
    <property type="entry name" value="GAF domain-like"/>
    <property type="match status" value="1"/>
</dbReference>
<reference evidence="1 2" key="1">
    <citation type="submission" date="2015-06" db="EMBL/GenBank/DDBJ databases">
        <title>Genome sequencing of Thermotogales isolates from hydrothermal vents.</title>
        <authorList>
            <person name="Haverkamp T.H."/>
            <person name="Kublanov I.V."/>
            <person name="Nesbo C.L."/>
        </authorList>
    </citation>
    <scope>NUCLEOTIDE SEQUENCE [LARGE SCALE GENOMIC DNA]</scope>
    <source>
        <strain evidence="2">ik275mar</strain>
    </source>
</reference>
<protein>
    <recommendedName>
        <fullName evidence="3">GAF domain-containing protein</fullName>
    </recommendedName>
</protein>
<dbReference type="RefSeq" id="WP_077197711.1">
    <property type="nucleotide sequence ID" value="NZ_LBFC01000002.1"/>
</dbReference>
<accession>A0ABX3IJQ3</accession>
<proteinExistence type="predicted"/>
<sequence>MKKLTDILLVYESDDFEIVSTIFSEERVKKIFSLFLKQNRFNLLDGMDKFFFEFEDEIFEVDVEKDGYKYIISFKKINDLVSKDLKAKMFNILGKILDKFICEWLEKGFNRKENYSNLTELFVENFPEIDGALFSTRDGDILRIRGASGFDYEIMKDVFFTLDEVYSERLKRPMIVKLDDVAEEYYLNVDNERMKKVEFLMKYAHLTRILSMLSIPFYKNNELFGFISLYNFENEFAFENENYMYLANVLSKLFTGVFNKI</sequence>
<evidence type="ECO:0008006" key="3">
    <source>
        <dbReference type="Google" id="ProtNLM"/>
    </source>
</evidence>
<dbReference type="InterPro" id="IPR029016">
    <property type="entry name" value="GAF-like_dom_sf"/>
</dbReference>